<reference evidence="1 2" key="1">
    <citation type="submission" date="2019-06" db="EMBL/GenBank/DDBJ databases">
        <title>Genome Sequence of the Brown Rot Fungal Pathogen Monilinia laxa.</title>
        <authorList>
            <person name="De Miccolis Angelini R.M."/>
            <person name="Landi L."/>
            <person name="Abate D."/>
            <person name="Pollastro S."/>
            <person name="Romanazzi G."/>
            <person name="Faretra F."/>
        </authorList>
    </citation>
    <scope>NUCLEOTIDE SEQUENCE [LARGE SCALE GENOMIC DNA]</scope>
    <source>
        <strain evidence="1 2">Mlax316</strain>
    </source>
</reference>
<protein>
    <submittedName>
        <fullName evidence="1">Uncharacterized protein</fullName>
    </submittedName>
</protein>
<organism evidence="1 2">
    <name type="scientific">Monilinia laxa</name>
    <name type="common">Brown rot fungus</name>
    <name type="synonym">Sclerotinia laxa</name>
    <dbReference type="NCBI Taxonomy" id="61186"/>
    <lineage>
        <taxon>Eukaryota</taxon>
        <taxon>Fungi</taxon>
        <taxon>Dikarya</taxon>
        <taxon>Ascomycota</taxon>
        <taxon>Pezizomycotina</taxon>
        <taxon>Leotiomycetes</taxon>
        <taxon>Helotiales</taxon>
        <taxon>Sclerotiniaceae</taxon>
        <taxon>Monilinia</taxon>
    </lineage>
</organism>
<accession>A0A5N6KF32</accession>
<dbReference type="EMBL" id="VIGI01000003">
    <property type="protein sequence ID" value="KAB8302297.1"/>
    <property type="molecule type" value="Genomic_DNA"/>
</dbReference>
<sequence length="78" mass="9190">MNTIYSKALHFPRFPPSSPTQRQFVMYPSCARPAKKDRPPKRSRCLFASKRKGVQKKEIRGHFVIEKMRRLVKGFKDP</sequence>
<evidence type="ECO:0000313" key="1">
    <source>
        <dbReference type="EMBL" id="KAB8302297.1"/>
    </source>
</evidence>
<name>A0A5N6KF32_MONLA</name>
<dbReference type="AlphaFoldDB" id="A0A5N6KF32"/>
<evidence type="ECO:0000313" key="2">
    <source>
        <dbReference type="Proteomes" id="UP000326757"/>
    </source>
</evidence>
<keyword evidence="2" id="KW-1185">Reference proteome</keyword>
<comment type="caution">
    <text evidence="1">The sequence shown here is derived from an EMBL/GenBank/DDBJ whole genome shotgun (WGS) entry which is preliminary data.</text>
</comment>
<proteinExistence type="predicted"/>
<gene>
    <name evidence="1" type="ORF">EYC80_005734</name>
</gene>
<dbReference type="Proteomes" id="UP000326757">
    <property type="component" value="Unassembled WGS sequence"/>
</dbReference>